<keyword evidence="3" id="KW-1185">Reference proteome</keyword>
<name>A0A4Z2I8I0_9TELE</name>
<dbReference type="AlphaFoldDB" id="A0A4Z2I8I0"/>
<organism evidence="2 3">
    <name type="scientific">Liparis tanakae</name>
    <name type="common">Tanaka's snailfish</name>
    <dbReference type="NCBI Taxonomy" id="230148"/>
    <lineage>
        <taxon>Eukaryota</taxon>
        <taxon>Metazoa</taxon>
        <taxon>Chordata</taxon>
        <taxon>Craniata</taxon>
        <taxon>Vertebrata</taxon>
        <taxon>Euteleostomi</taxon>
        <taxon>Actinopterygii</taxon>
        <taxon>Neopterygii</taxon>
        <taxon>Teleostei</taxon>
        <taxon>Neoteleostei</taxon>
        <taxon>Acanthomorphata</taxon>
        <taxon>Eupercaria</taxon>
        <taxon>Perciformes</taxon>
        <taxon>Cottioidei</taxon>
        <taxon>Cottales</taxon>
        <taxon>Liparidae</taxon>
        <taxon>Liparis</taxon>
    </lineage>
</organism>
<feature type="region of interest" description="Disordered" evidence="1">
    <location>
        <begin position="1"/>
        <end position="26"/>
    </location>
</feature>
<gene>
    <name evidence="2" type="ORF">EYF80_015625</name>
</gene>
<comment type="caution">
    <text evidence="2">The sequence shown here is derived from an EMBL/GenBank/DDBJ whole genome shotgun (WGS) entry which is preliminary data.</text>
</comment>
<evidence type="ECO:0000313" key="3">
    <source>
        <dbReference type="Proteomes" id="UP000314294"/>
    </source>
</evidence>
<reference evidence="2 3" key="1">
    <citation type="submission" date="2019-03" db="EMBL/GenBank/DDBJ databases">
        <title>First draft genome of Liparis tanakae, snailfish: a comprehensive survey of snailfish specific genes.</title>
        <authorList>
            <person name="Kim W."/>
            <person name="Song I."/>
            <person name="Jeong J.-H."/>
            <person name="Kim D."/>
            <person name="Kim S."/>
            <person name="Ryu S."/>
            <person name="Song J.Y."/>
            <person name="Lee S.K."/>
        </authorList>
    </citation>
    <scope>NUCLEOTIDE SEQUENCE [LARGE SCALE GENOMIC DNA]</scope>
    <source>
        <tissue evidence="2">Muscle</tissue>
    </source>
</reference>
<protein>
    <submittedName>
        <fullName evidence="2">Uncharacterized protein</fullName>
    </submittedName>
</protein>
<dbReference type="Proteomes" id="UP000314294">
    <property type="component" value="Unassembled WGS sequence"/>
</dbReference>
<proteinExistence type="predicted"/>
<evidence type="ECO:0000313" key="2">
    <source>
        <dbReference type="EMBL" id="TNN74180.1"/>
    </source>
</evidence>
<sequence length="243" mass="26832">MELTAGTAAGREEHAHLRQQEHSGTGQERTFLLLNHSRLNPPLTAPRLCLSLPSLDFSSERGFLSIWSLMGMLRLELALSETIRIQIQLLVMARRHLQEALCMSVLQLGDLGLRTVHMSLQEGNKGWQRTVRPDCSRSLAAAAASPSSLLSLSISTLRQHDGFHGFKTTLSACDKGDVENLLQRALQIGDLVLEFLLLLLQLLGAPLDLHFSILLLLQALGHVSLKCSPKLRPESSPEKLLEN</sequence>
<accession>A0A4Z2I8I0</accession>
<feature type="compositionally biased region" description="Basic and acidic residues" evidence="1">
    <location>
        <begin position="10"/>
        <end position="21"/>
    </location>
</feature>
<dbReference type="EMBL" id="SRLO01000117">
    <property type="protein sequence ID" value="TNN74180.1"/>
    <property type="molecule type" value="Genomic_DNA"/>
</dbReference>
<evidence type="ECO:0000256" key="1">
    <source>
        <dbReference type="SAM" id="MobiDB-lite"/>
    </source>
</evidence>